<dbReference type="InterPro" id="IPR036890">
    <property type="entry name" value="HATPase_C_sf"/>
</dbReference>
<dbReference type="InterPro" id="IPR035965">
    <property type="entry name" value="PAS-like_dom_sf"/>
</dbReference>
<dbReference type="EC" id="2.7.13.3" evidence="2"/>
<dbReference type="Gene3D" id="1.10.287.130">
    <property type="match status" value="1"/>
</dbReference>
<dbReference type="PROSITE" id="PS50112">
    <property type="entry name" value="PAS"/>
    <property type="match status" value="1"/>
</dbReference>
<evidence type="ECO:0000256" key="3">
    <source>
        <dbReference type="ARBA" id="ARBA00022553"/>
    </source>
</evidence>
<dbReference type="Proteomes" id="UP000000647">
    <property type="component" value="Chromosome"/>
</dbReference>
<dbReference type="InterPro" id="IPR001789">
    <property type="entry name" value="Sig_transdc_resp-reg_receiver"/>
</dbReference>
<dbReference type="AlphaFoldDB" id="A1WTW8"/>
<evidence type="ECO:0000259" key="9">
    <source>
        <dbReference type="PROSITE" id="PS50113"/>
    </source>
</evidence>
<dbReference type="eggNOG" id="COG2202">
    <property type="taxonomic scope" value="Bacteria"/>
</dbReference>
<accession>A1WTW8</accession>
<dbReference type="PROSITE" id="PS50109">
    <property type="entry name" value="HIS_KIN"/>
    <property type="match status" value="1"/>
</dbReference>
<organism evidence="10 11">
    <name type="scientific">Halorhodospira halophila (strain DSM 244 / SL1)</name>
    <name type="common">Ectothiorhodospira halophila (strain DSM 244 / SL1)</name>
    <dbReference type="NCBI Taxonomy" id="349124"/>
    <lineage>
        <taxon>Bacteria</taxon>
        <taxon>Pseudomonadati</taxon>
        <taxon>Pseudomonadota</taxon>
        <taxon>Gammaproteobacteria</taxon>
        <taxon>Chromatiales</taxon>
        <taxon>Ectothiorhodospiraceae</taxon>
        <taxon>Halorhodospira</taxon>
    </lineage>
</organism>
<dbReference type="InterPro" id="IPR013655">
    <property type="entry name" value="PAS_fold_3"/>
</dbReference>
<dbReference type="Gene3D" id="3.30.450.20">
    <property type="entry name" value="PAS domain"/>
    <property type="match status" value="2"/>
</dbReference>
<dbReference type="Pfam" id="PF02518">
    <property type="entry name" value="HATPase_c"/>
    <property type="match status" value="1"/>
</dbReference>
<dbReference type="SMART" id="SM00086">
    <property type="entry name" value="PAC"/>
    <property type="match status" value="2"/>
</dbReference>
<sequence>MASRDVRGAKQGVGGHEIAPEELLEMLEGAPELIGVADLCCGHELYRNPAMRRVMGEPRPDIPLEQRIAQSHPEWAVRRILDEAIPAARRDGVWQGETTVRAVDGTEFAALQTIIVHADEHGEVQRCSTIIRDVTEQKATEHALRKSEERYRRFLEDFLGVAYQIDPDDYRVVLLRGAVEAITGYDRAYLLDHGYCWGDLIHADDWERVAAEDAAIRRRGERVGDLRYRIRHRDGSTRWVRDIWQMVELPANGRQVFQGALYDITERMELEQARAQADRDRTTFLAAVSHDLRTPLNAVVGFTGLLQDTELDAEQRRYVELCRTASQTLLGLVDTLLSLSRLEAGEMQLECAPFDLRAFLEDEVGLLEALAAEKGLSLSLHIDPAVPGWVEGDAVRFGQVLYNLANNAIKFTEQGSVVITVEPADGDGLLRVAVRDTGPGISEADQKRIFRAFTQGGDVFRRQEGSGLGLTICKELVRLMGGDLGLKSAPGAGSTFQFTARLPAVEPSAADGAEATVAVDRSHPQADRPLRVLVAEDEPTNALLIRTLLEQRGCQVTVVEDGQAAIDHCAAERPDLVLLDVQMPSVDGCQALGRIRQHESQIGAARTPVVMCTAHAVEQIWADCARQGSDYILTKPIDRDELSRVLAWVRQPAVDGH</sequence>
<dbReference type="PRINTS" id="PR00344">
    <property type="entry name" value="BCTRLSENSOR"/>
</dbReference>
<dbReference type="SUPFAM" id="SSF52172">
    <property type="entry name" value="CheY-like"/>
    <property type="match status" value="1"/>
</dbReference>
<dbReference type="PANTHER" id="PTHR45339:SF5">
    <property type="entry name" value="HISTIDINE KINASE"/>
    <property type="match status" value="1"/>
</dbReference>
<reference evidence="10 11" key="2">
    <citation type="journal article" date="2013" name="Stand. Genomic Sci.">
        <title>Complete genome sequence of Halorhodospira halophila SL1.</title>
        <authorList>
            <person name="Challacombe J.F."/>
            <person name="Majid S."/>
            <person name="Deole R."/>
            <person name="Brettin T.S."/>
            <person name="Bruce D."/>
            <person name="Delano S.F."/>
            <person name="Detter J.C."/>
            <person name="Gleasner C.D."/>
            <person name="Han C.S."/>
            <person name="Misra M."/>
            <person name="Reitenga K.G."/>
            <person name="Mikhailova N."/>
            <person name="Woyke T."/>
            <person name="Pitluck S."/>
            <person name="Nolan M."/>
            <person name="Land M.L."/>
            <person name="Saunders E."/>
            <person name="Tapia R."/>
            <person name="Lapidus A."/>
            <person name="Ivanova N."/>
            <person name="Hoff W.D."/>
        </authorList>
    </citation>
    <scope>NUCLEOTIDE SEQUENCE [LARGE SCALE GENOMIC DNA]</scope>
    <source>
        <strain evidence="11">DSM 244 / SL1</strain>
    </source>
</reference>
<dbReference type="SMART" id="SM00388">
    <property type="entry name" value="HisKA"/>
    <property type="match status" value="1"/>
</dbReference>
<dbReference type="InterPro" id="IPR005467">
    <property type="entry name" value="His_kinase_dom"/>
</dbReference>
<dbReference type="InterPro" id="IPR004358">
    <property type="entry name" value="Sig_transdc_His_kin-like_C"/>
</dbReference>
<dbReference type="CDD" id="cd00130">
    <property type="entry name" value="PAS"/>
    <property type="match status" value="1"/>
</dbReference>
<evidence type="ECO:0000259" key="6">
    <source>
        <dbReference type="PROSITE" id="PS50109"/>
    </source>
</evidence>
<evidence type="ECO:0000256" key="2">
    <source>
        <dbReference type="ARBA" id="ARBA00012438"/>
    </source>
</evidence>
<dbReference type="OrthoDB" id="9810730at2"/>
<feature type="domain" description="PAS" evidence="8">
    <location>
        <begin position="147"/>
        <end position="209"/>
    </location>
</feature>
<dbReference type="InterPro" id="IPR036097">
    <property type="entry name" value="HisK_dim/P_sf"/>
</dbReference>
<dbReference type="FunFam" id="3.30.565.10:FF:000010">
    <property type="entry name" value="Sensor histidine kinase RcsC"/>
    <property type="match status" value="1"/>
</dbReference>
<dbReference type="PROSITE" id="PS50113">
    <property type="entry name" value="PAC"/>
    <property type="match status" value="2"/>
</dbReference>
<feature type="domain" description="Histidine kinase" evidence="6">
    <location>
        <begin position="287"/>
        <end position="504"/>
    </location>
</feature>
<dbReference type="HOGENOM" id="CLU_000445_114_15_6"/>
<dbReference type="InterPro" id="IPR001610">
    <property type="entry name" value="PAC"/>
</dbReference>
<dbReference type="Pfam" id="PF08447">
    <property type="entry name" value="PAS_3"/>
    <property type="match status" value="1"/>
</dbReference>
<dbReference type="eggNOG" id="COG0784">
    <property type="taxonomic scope" value="Bacteria"/>
</dbReference>
<dbReference type="RefSeq" id="WP_011813153.1">
    <property type="nucleotide sequence ID" value="NC_008789.1"/>
</dbReference>
<evidence type="ECO:0000259" key="8">
    <source>
        <dbReference type="PROSITE" id="PS50112"/>
    </source>
</evidence>
<dbReference type="InterPro" id="IPR003661">
    <property type="entry name" value="HisK_dim/P_dom"/>
</dbReference>
<dbReference type="Gene3D" id="3.30.565.10">
    <property type="entry name" value="Histidine kinase-like ATPase, C-terminal domain"/>
    <property type="match status" value="1"/>
</dbReference>
<dbReference type="Gene3D" id="3.40.50.2300">
    <property type="match status" value="1"/>
</dbReference>
<feature type="domain" description="PAC" evidence="9">
    <location>
        <begin position="224"/>
        <end position="276"/>
    </location>
</feature>
<keyword evidence="10" id="KW-0418">Kinase</keyword>
<dbReference type="InterPro" id="IPR000700">
    <property type="entry name" value="PAS-assoc_C"/>
</dbReference>
<evidence type="ECO:0000256" key="5">
    <source>
        <dbReference type="PROSITE-ProRule" id="PRU00169"/>
    </source>
</evidence>
<dbReference type="KEGG" id="hha:Hhal_0336"/>
<dbReference type="SUPFAM" id="SSF55874">
    <property type="entry name" value="ATPase domain of HSP90 chaperone/DNA topoisomerase II/histidine kinase"/>
    <property type="match status" value="1"/>
</dbReference>
<keyword evidence="11" id="KW-1185">Reference proteome</keyword>
<dbReference type="Pfam" id="PF13426">
    <property type="entry name" value="PAS_9"/>
    <property type="match status" value="1"/>
</dbReference>
<keyword evidence="4" id="KW-0902">Two-component regulatory system</keyword>
<dbReference type="CDD" id="cd00082">
    <property type="entry name" value="HisKA"/>
    <property type="match status" value="1"/>
</dbReference>
<gene>
    <name evidence="10" type="ordered locus">Hhal_0336</name>
</gene>
<keyword evidence="3 5" id="KW-0597">Phosphoprotein</keyword>
<evidence type="ECO:0000313" key="11">
    <source>
        <dbReference type="Proteomes" id="UP000000647"/>
    </source>
</evidence>
<dbReference type="InterPro" id="IPR003594">
    <property type="entry name" value="HATPase_dom"/>
</dbReference>
<reference evidence="11" key="1">
    <citation type="submission" date="2006-12" db="EMBL/GenBank/DDBJ databases">
        <title>Complete sequence of Halorhodospira halophila SL1.</title>
        <authorList>
            <consortium name="US DOE Joint Genome Institute"/>
            <person name="Copeland A."/>
            <person name="Lucas S."/>
            <person name="Lapidus A."/>
            <person name="Barry K."/>
            <person name="Detter J.C."/>
            <person name="Glavina del Rio T."/>
            <person name="Hammon N."/>
            <person name="Israni S."/>
            <person name="Dalin E."/>
            <person name="Tice H."/>
            <person name="Pitluck S."/>
            <person name="Saunders E."/>
            <person name="Brettin T."/>
            <person name="Bruce D."/>
            <person name="Han C."/>
            <person name="Tapia R."/>
            <person name="Schmutz J."/>
            <person name="Larimer F."/>
            <person name="Land M."/>
            <person name="Hauser L."/>
            <person name="Kyrpides N."/>
            <person name="Mikhailova N."/>
            <person name="Hoff W."/>
            <person name="Richardson P."/>
        </authorList>
    </citation>
    <scope>NUCLEOTIDE SEQUENCE [LARGE SCALE GENOMIC DNA]</scope>
    <source>
        <strain evidence="11">DSM 244 / SL1</strain>
    </source>
</reference>
<keyword evidence="10" id="KW-0808">Transferase</keyword>
<evidence type="ECO:0000259" key="7">
    <source>
        <dbReference type="PROSITE" id="PS50110"/>
    </source>
</evidence>
<comment type="catalytic activity">
    <reaction evidence="1">
        <text>ATP + protein L-histidine = ADP + protein N-phospho-L-histidine.</text>
        <dbReference type="EC" id="2.7.13.3"/>
    </reaction>
</comment>
<dbReference type="EMBL" id="CP000544">
    <property type="protein sequence ID" value="ABM61130.1"/>
    <property type="molecule type" value="Genomic_DNA"/>
</dbReference>
<dbReference type="SMART" id="SM00448">
    <property type="entry name" value="REC"/>
    <property type="match status" value="1"/>
</dbReference>
<dbReference type="NCBIfam" id="TIGR00229">
    <property type="entry name" value="sensory_box"/>
    <property type="match status" value="1"/>
</dbReference>
<dbReference type="InterPro" id="IPR011006">
    <property type="entry name" value="CheY-like_superfamily"/>
</dbReference>
<dbReference type="CDD" id="cd16922">
    <property type="entry name" value="HATPase_EvgS-ArcB-TorS-like"/>
    <property type="match status" value="1"/>
</dbReference>
<dbReference type="PANTHER" id="PTHR45339">
    <property type="entry name" value="HYBRID SIGNAL TRANSDUCTION HISTIDINE KINASE J"/>
    <property type="match status" value="1"/>
</dbReference>
<evidence type="ECO:0000256" key="1">
    <source>
        <dbReference type="ARBA" id="ARBA00000085"/>
    </source>
</evidence>
<protein>
    <recommendedName>
        <fullName evidence="2">histidine kinase</fullName>
        <ecNumber evidence="2">2.7.13.3</ecNumber>
    </recommendedName>
</protein>
<feature type="domain" description="PAC" evidence="9">
    <location>
        <begin position="94"/>
        <end position="146"/>
    </location>
</feature>
<dbReference type="SMART" id="SM00387">
    <property type="entry name" value="HATPase_c"/>
    <property type="match status" value="1"/>
</dbReference>
<name>A1WTW8_HALHL</name>
<dbReference type="CDD" id="cd17546">
    <property type="entry name" value="REC_hyHK_CKI1_RcsC-like"/>
    <property type="match status" value="1"/>
</dbReference>
<feature type="modified residue" description="4-aspartylphosphate" evidence="5">
    <location>
        <position position="580"/>
    </location>
</feature>
<evidence type="ECO:0000313" key="10">
    <source>
        <dbReference type="EMBL" id="ABM61130.1"/>
    </source>
</evidence>
<dbReference type="SUPFAM" id="SSF55785">
    <property type="entry name" value="PYP-like sensor domain (PAS domain)"/>
    <property type="match status" value="2"/>
</dbReference>
<dbReference type="SUPFAM" id="SSF47384">
    <property type="entry name" value="Homodimeric domain of signal transducing histidine kinase"/>
    <property type="match status" value="1"/>
</dbReference>
<dbReference type="STRING" id="349124.Hhal_0336"/>
<proteinExistence type="predicted"/>
<dbReference type="eggNOG" id="COG2205">
    <property type="taxonomic scope" value="Bacteria"/>
</dbReference>
<evidence type="ECO:0000256" key="4">
    <source>
        <dbReference type="ARBA" id="ARBA00023012"/>
    </source>
</evidence>
<dbReference type="Pfam" id="PF00072">
    <property type="entry name" value="Response_reg"/>
    <property type="match status" value="1"/>
</dbReference>
<feature type="domain" description="Response regulatory" evidence="7">
    <location>
        <begin position="531"/>
        <end position="650"/>
    </location>
</feature>
<dbReference type="PROSITE" id="PS50110">
    <property type="entry name" value="RESPONSE_REGULATORY"/>
    <property type="match status" value="1"/>
</dbReference>
<dbReference type="Pfam" id="PF00512">
    <property type="entry name" value="HisKA"/>
    <property type="match status" value="1"/>
</dbReference>
<dbReference type="InterPro" id="IPR000014">
    <property type="entry name" value="PAS"/>
</dbReference>
<dbReference type="GO" id="GO:0000155">
    <property type="term" value="F:phosphorelay sensor kinase activity"/>
    <property type="evidence" value="ECO:0007669"/>
    <property type="project" value="InterPro"/>
</dbReference>